<comment type="caution">
    <text evidence="1">The sequence shown here is derived from an EMBL/GenBank/DDBJ whole genome shotgun (WGS) entry which is preliminary data.</text>
</comment>
<evidence type="ECO:0000313" key="2">
    <source>
        <dbReference type="Proteomes" id="UP001595900"/>
    </source>
</evidence>
<dbReference type="Proteomes" id="UP001595900">
    <property type="component" value="Unassembled WGS sequence"/>
</dbReference>
<reference evidence="2" key="1">
    <citation type="journal article" date="2019" name="Int. J. Syst. Evol. Microbiol.">
        <title>The Global Catalogue of Microorganisms (GCM) 10K type strain sequencing project: providing services to taxonomists for standard genome sequencing and annotation.</title>
        <authorList>
            <consortium name="The Broad Institute Genomics Platform"/>
            <consortium name="The Broad Institute Genome Sequencing Center for Infectious Disease"/>
            <person name="Wu L."/>
            <person name="Ma J."/>
        </authorList>
    </citation>
    <scope>NUCLEOTIDE SEQUENCE [LARGE SCALE GENOMIC DNA]</scope>
    <source>
        <strain evidence="2">CGMCC 1.10363</strain>
    </source>
</reference>
<proteinExistence type="predicted"/>
<organism evidence="1 2">
    <name type="scientific">Gryllotalpicola reticulitermitis</name>
    <dbReference type="NCBI Taxonomy" id="1184153"/>
    <lineage>
        <taxon>Bacteria</taxon>
        <taxon>Bacillati</taxon>
        <taxon>Actinomycetota</taxon>
        <taxon>Actinomycetes</taxon>
        <taxon>Micrococcales</taxon>
        <taxon>Microbacteriaceae</taxon>
        <taxon>Gryllotalpicola</taxon>
    </lineage>
</organism>
<gene>
    <name evidence="1" type="ORF">ACFOYW_16620</name>
</gene>
<keyword evidence="2" id="KW-1185">Reference proteome</keyword>
<name>A0ABV8QCD1_9MICO</name>
<dbReference type="RefSeq" id="WP_390231543.1">
    <property type="nucleotide sequence ID" value="NZ_JBHSCN010000017.1"/>
</dbReference>
<accession>A0ABV8QCD1</accession>
<protein>
    <submittedName>
        <fullName evidence="1">Uncharacterized protein</fullName>
    </submittedName>
</protein>
<sequence length="102" mass="11614">MAFLITRDFITRKNEEGYGVGVTGPRTARDETIARLQNGEGEAFRLLDDDGLVYYHGRFLDDAFAEDYRGEPEFQALDCYGTPNAGAAWIQYRNEHGTWETL</sequence>
<evidence type="ECO:0000313" key="1">
    <source>
        <dbReference type="EMBL" id="MFC4244994.1"/>
    </source>
</evidence>
<dbReference type="EMBL" id="JBHSCN010000017">
    <property type="protein sequence ID" value="MFC4244994.1"/>
    <property type="molecule type" value="Genomic_DNA"/>
</dbReference>